<feature type="compositionally biased region" description="Low complexity" evidence="1">
    <location>
        <begin position="65"/>
        <end position="78"/>
    </location>
</feature>
<feature type="signal peptide" evidence="2">
    <location>
        <begin position="1"/>
        <end position="24"/>
    </location>
</feature>
<evidence type="ECO:0000256" key="1">
    <source>
        <dbReference type="SAM" id="MobiDB-lite"/>
    </source>
</evidence>
<feature type="compositionally biased region" description="Polar residues" evidence="1">
    <location>
        <begin position="276"/>
        <end position="290"/>
    </location>
</feature>
<sequence length="401" mass="41262">MALKFRLLSRSLLLISLLVYFVDSRPTPDEDDDEGDEAQAAPAEEEAPASDDEDSGSPPTPAVKPPSDGGKKGPSSGDANANARGISGKVQSNAIARGGKQSQLKPFRTIEPSTCGVGFPVVTLQSPLGAKISGNARANSINGTSASAMSLAKGQGAATSNADTYGTDGATSGSLTKGEGTAKSTSISRGAGDSKSNSLRAGAGVRRVAAWEFPVEHQPQMQWLLKLELPRVTLSPWKVELPRVPPSQRVKNINTVIFNIWNELKHGLMILGTGKAQSNSLSEGGNSKSLATAKGGGDAISNSAASKGSGDSHSIASAKGAGASLSNSVVRKGDGSSRADAIAEEGDSVANAITDDGDDDSVNVEKDIQDALVDSDEHNMTKCIVIIGVHAHNVVHMLKIC</sequence>
<keyword evidence="4" id="KW-1185">Reference proteome</keyword>
<comment type="caution">
    <text evidence="3">The sequence shown here is derived from an EMBL/GenBank/DDBJ whole genome shotgun (WGS) entry which is preliminary data.</text>
</comment>
<organism evidence="3 4">
    <name type="scientific">Orchesella cincta</name>
    <name type="common">Springtail</name>
    <name type="synonym">Podura cincta</name>
    <dbReference type="NCBI Taxonomy" id="48709"/>
    <lineage>
        <taxon>Eukaryota</taxon>
        <taxon>Metazoa</taxon>
        <taxon>Ecdysozoa</taxon>
        <taxon>Arthropoda</taxon>
        <taxon>Hexapoda</taxon>
        <taxon>Collembola</taxon>
        <taxon>Entomobryomorpha</taxon>
        <taxon>Entomobryoidea</taxon>
        <taxon>Orchesellidae</taxon>
        <taxon>Orchesellinae</taxon>
        <taxon>Orchesella</taxon>
    </lineage>
</organism>
<feature type="region of interest" description="Disordered" evidence="1">
    <location>
        <begin position="158"/>
        <end position="199"/>
    </location>
</feature>
<name>A0A1D2MD90_ORCCI</name>
<protein>
    <submittedName>
        <fullName evidence="3">Uncharacterized protein</fullName>
    </submittedName>
</protein>
<evidence type="ECO:0000256" key="2">
    <source>
        <dbReference type="SAM" id="SignalP"/>
    </source>
</evidence>
<feature type="region of interest" description="Disordered" evidence="1">
    <location>
        <begin position="336"/>
        <end position="362"/>
    </location>
</feature>
<feature type="compositionally biased region" description="Acidic residues" evidence="1">
    <location>
        <begin position="29"/>
        <end position="55"/>
    </location>
</feature>
<dbReference type="AlphaFoldDB" id="A0A1D2MD90"/>
<keyword evidence="2" id="KW-0732">Signal</keyword>
<feature type="region of interest" description="Disordered" evidence="1">
    <location>
        <begin position="24"/>
        <end position="84"/>
    </location>
</feature>
<accession>A0A1D2MD90</accession>
<dbReference type="Proteomes" id="UP000094527">
    <property type="component" value="Unassembled WGS sequence"/>
</dbReference>
<gene>
    <name evidence="3" type="ORF">Ocin01_15705</name>
</gene>
<reference evidence="3 4" key="1">
    <citation type="journal article" date="2016" name="Genome Biol. Evol.">
        <title>Gene Family Evolution Reflects Adaptation to Soil Environmental Stressors in the Genome of the Collembolan Orchesella cincta.</title>
        <authorList>
            <person name="Faddeeva-Vakhrusheva A."/>
            <person name="Derks M.F."/>
            <person name="Anvar S.Y."/>
            <person name="Agamennone V."/>
            <person name="Suring W."/>
            <person name="Smit S."/>
            <person name="van Straalen N.M."/>
            <person name="Roelofs D."/>
        </authorList>
    </citation>
    <scope>NUCLEOTIDE SEQUENCE [LARGE SCALE GENOMIC DNA]</scope>
    <source>
        <tissue evidence="3">Mixed pool</tissue>
    </source>
</reference>
<feature type="compositionally biased region" description="Polar residues" evidence="1">
    <location>
        <begin position="158"/>
        <end position="175"/>
    </location>
</feature>
<proteinExistence type="predicted"/>
<feature type="chain" id="PRO_5008903838" evidence="2">
    <location>
        <begin position="25"/>
        <end position="401"/>
    </location>
</feature>
<feature type="region of interest" description="Disordered" evidence="1">
    <location>
        <begin position="276"/>
        <end position="297"/>
    </location>
</feature>
<evidence type="ECO:0000313" key="3">
    <source>
        <dbReference type="EMBL" id="ODM90977.1"/>
    </source>
</evidence>
<evidence type="ECO:0000313" key="4">
    <source>
        <dbReference type="Proteomes" id="UP000094527"/>
    </source>
</evidence>
<feature type="compositionally biased region" description="Polar residues" evidence="1">
    <location>
        <begin position="182"/>
        <end position="199"/>
    </location>
</feature>
<dbReference type="EMBL" id="LJIJ01001715">
    <property type="protein sequence ID" value="ODM90977.1"/>
    <property type="molecule type" value="Genomic_DNA"/>
</dbReference>
<dbReference type="STRING" id="48709.A0A1D2MD90"/>